<gene>
    <name evidence="3" type="ORF">QRT03_15730</name>
</gene>
<dbReference type="Proteomes" id="UP001231924">
    <property type="component" value="Unassembled WGS sequence"/>
</dbReference>
<dbReference type="Gene3D" id="3.10.180.10">
    <property type="entry name" value="2,3-Dihydroxybiphenyl 1,2-Dioxygenase, domain 1"/>
    <property type="match status" value="1"/>
</dbReference>
<dbReference type="PANTHER" id="PTHR43048:SF3">
    <property type="entry name" value="METHYLMALONYL-COA EPIMERASE, MITOCHONDRIAL"/>
    <property type="match status" value="1"/>
</dbReference>
<keyword evidence="4" id="KW-1185">Reference proteome</keyword>
<accession>A0ABT7M9S3</accession>
<evidence type="ECO:0000313" key="4">
    <source>
        <dbReference type="Proteomes" id="UP001231924"/>
    </source>
</evidence>
<dbReference type="EMBL" id="JASVWF010000003">
    <property type="protein sequence ID" value="MDL5157417.1"/>
    <property type="molecule type" value="Genomic_DNA"/>
</dbReference>
<dbReference type="InterPro" id="IPR051785">
    <property type="entry name" value="MMCE/EMCE_epimerase"/>
</dbReference>
<evidence type="ECO:0000259" key="2">
    <source>
        <dbReference type="PROSITE" id="PS51819"/>
    </source>
</evidence>
<dbReference type="SUPFAM" id="SSF54593">
    <property type="entry name" value="Glyoxalase/Bleomycin resistance protein/Dihydroxybiphenyl dioxygenase"/>
    <property type="match status" value="1"/>
</dbReference>
<dbReference type="PANTHER" id="PTHR43048">
    <property type="entry name" value="METHYLMALONYL-COA EPIMERASE"/>
    <property type="match status" value="1"/>
</dbReference>
<dbReference type="RefSeq" id="WP_286053845.1">
    <property type="nucleotide sequence ID" value="NZ_JASVWF010000003.1"/>
</dbReference>
<proteinExistence type="predicted"/>
<dbReference type="Pfam" id="PF13669">
    <property type="entry name" value="Glyoxalase_4"/>
    <property type="match status" value="1"/>
</dbReference>
<reference evidence="3 4" key="1">
    <citation type="submission" date="2023-06" db="EMBL/GenBank/DDBJ databases">
        <title>Actinomycetospora Odt1-22.</title>
        <authorList>
            <person name="Supong K."/>
        </authorList>
    </citation>
    <scope>NUCLEOTIDE SEQUENCE [LARGE SCALE GENOMIC DNA]</scope>
    <source>
        <strain evidence="3 4">Odt1-22</strain>
    </source>
</reference>
<sequence length="171" mass="18727">MIPDDVGLLRLDHVAIAVANPREGVALYRDVLGGRFLFGGDSDEQGIRILQFALPDGSKVELISPTRPDAGVARFLERRGPGVHHLTLVFADVEVALSKLAEHGYEVVDVDLRRPVWREAYVRPRSGLGVLLQIVDSTLRWDVPASPEITVERVLAGDVVFTADETAVPRS</sequence>
<protein>
    <submittedName>
        <fullName evidence="3">VOC family protein</fullName>
    </submittedName>
</protein>
<keyword evidence="1" id="KW-0479">Metal-binding</keyword>
<evidence type="ECO:0000256" key="1">
    <source>
        <dbReference type="ARBA" id="ARBA00022723"/>
    </source>
</evidence>
<dbReference type="InterPro" id="IPR037523">
    <property type="entry name" value="VOC_core"/>
</dbReference>
<name>A0ABT7M9S3_9PSEU</name>
<dbReference type="PROSITE" id="PS51819">
    <property type="entry name" value="VOC"/>
    <property type="match status" value="1"/>
</dbReference>
<evidence type="ECO:0000313" key="3">
    <source>
        <dbReference type="EMBL" id="MDL5157417.1"/>
    </source>
</evidence>
<organism evidence="3 4">
    <name type="scientific">Actinomycetospora termitidis</name>
    <dbReference type="NCBI Taxonomy" id="3053470"/>
    <lineage>
        <taxon>Bacteria</taxon>
        <taxon>Bacillati</taxon>
        <taxon>Actinomycetota</taxon>
        <taxon>Actinomycetes</taxon>
        <taxon>Pseudonocardiales</taxon>
        <taxon>Pseudonocardiaceae</taxon>
        <taxon>Actinomycetospora</taxon>
    </lineage>
</organism>
<comment type="caution">
    <text evidence="3">The sequence shown here is derived from an EMBL/GenBank/DDBJ whole genome shotgun (WGS) entry which is preliminary data.</text>
</comment>
<feature type="domain" description="VOC" evidence="2">
    <location>
        <begin position="10"/>
        <end position="137"/>
    </location>
</feature>
<dbReference type="InterPro" id="IPR029068">
    <property type="entry name" value="Glyas_Bleomycin-R_OHBP_Dase"/>
</dbReference>